<dbReference type="SUPFAM" id="SSF56219">
    <property type="entry name" value="DNase I-like"/>
    <property type="match status" value="1"/>
</dbReference>
<evidence type="ECO:0000313" key="3">
    <source>
        <dbReference type="Proteomes" id="UP000467841"/>
    </source>
</evidence>
<organism evidence="2 3">
    <name type="scientific">Microthlaspi erraticum</name>
    <dbReference type="NCBI Taxonomy" id="1685480"/>
    <lineage>
        <taxon>Eukaryota</taxon>
        <taxon>Viridiplantae</taxon>
        <taxon>Streptophyta</taxon>
        <taxon>Embryophyta</taxon>
        <taxon>Tracheophyta</taxon>
        <taxon>Spermatophyta</taxon>
        <taxon>Magnoliopsida</taxon>
        <taxon>eudicotyledons</taxon>
        <taxon>Gunneridae</taxon>
        <taxon>Pentapetalae</taxon>
        <taxon>rosids</taxon>
        <taxon>malvids</taxon>
        <taxon>Brassicales</taxon>
        <taxon>Brassicaceae</taxon>
        <taxon>Coluteocarpeae</taxon>
        <taxon>Microthlaspi</taxon>
    </lineage>
</organism>
<comment type="caution">
    <text evidence="2">The sequence shown here is derived from an EMBL/GenBank/DDBJ whole genome shotgun (WGS) entry which is preliminary data.</text>
</comment>
<dbReference type="InterPro" id="IPR025558">
    <property type="entry name" value="DUF4283"/>
</dbReference>
<protein>
    <recommendedName>
        <fullName evidence="1">DUF4283 domain-containing protein</fullName>
    </recommendedName>
</protein>
<dbReference type="InterPro" id="IPR036691">
    <property type="entry name" value="Endo/exonu/phosph_ase_sf"/>
</dbReference>
<feature type="domain" description="DUF4283" evidence="1">
    <location>
        <begin position="74"/>
        <end position="156"/>
    </location>
</feature>
<dbReference type="EMBL" id="CACVBM020000865">
    <property type="protein sequence ID" value="CAA7024104.1"/>
    <property type="molecule type" value="Genomic_DNA"/>
</dbReference>
<sequence>MEDIPGKGPPPGKPPDGGTTWASMVMGTSAGGRLVPKSLVSDEFVVERLRVEFPDGDDGEPVITIGQDVLEAMNGLWKQCMIVKVLGRSVPIAVLSRKLRELWKPSGSMTVLDLPRGFFMVRFGVEEEYMAALTGGPWKAFGSYLLVQAWSPEFDPLRNEIVTTPVWIRLTNLPVNFYHRSILMGIAKGLGKPLRVDQTTLNLERASRGFVLRLRCLWPPGAFVPKRVSGAGSGPRELVVAQVQADVEGGFTAVRGSRQSTGARRRPENVAAGKAVETQRRALKEIPQNQGVGNIPLSKAFDRLREDTDPNQLEEVGCGKEVDKENSIQVELVVFGKNAGSSKDYAGFQLHDVVSQLDGPFLLDGDFNTILRVDERAGGNGRLSPDSVAFGEWINDLSLIDMGFRGNQFTWKRGREERNFVAKRLDRLAPVAVRDPKRRPFRFEAAWLKHPGFKELLQTSWKGELCTMEALSMLRRTLVRWNREVFGDVMKRKERLLRAIAEVQEELLLGPLDALLVREEDLTKELDVVLEQEEMIWFQKARENGFLWGIGTHTLLSHIDGDSKEEEPD</sequence>
<dbReference type="Pfam" id="PF14111">
    <property type="entry name" value="DUF4283"/>
    <property type="match status" value="1"/>
</dbReference>
<dbReference type="AlphaFoldDB" id="A0A6D2IFX5"/>
<dbReference type="InterPro" id="IPR040256">
    <property type="entry name" value="At4g02000-like"/>
</dbReference>
<dbReference type="PANTHER" id="PTHR31286:SF99">
    <property type="entry name" value="DUF4283 DOMAIN-CONTAINING PROTEIN"/>
    <property type="match status" value="1"/>
</dbReference>
<evidence type="ECO:0000259" key="1">
    <source>
        <dbReference type="Pfam" id="PF14111"/>
    </source>
</evidence>
<dbReference type="OrthoDB" id="984865at2759"/>
<accession>A0A6D2IFX5</accession>
<name>A0A6D2IFX5_9BRAS</name>
<dbReference type="Proteomes" id="UP000467841">
    <property type="component" value="Unassembled WGS sequence"/>
</dbReference>
<keyword evidence="3" id="KW-1185">Reference proteome</keyword>
<proteinExistence type="predicted"/>
<evidence type="ECO:0000313" key="2">
    <source>
        <dbReference type="EMBL" id="CAA7024104.1"/>
    </source>
</evidence>
<dbReference type="PANTHER" id="PTHR31286">
    <property type="entry name" value="GLYCINE-RICH CELL WALL STRUCTURAL PROTEIN 1.8-LIKE"/>
    <property type="match status" value="1"/>
</dbReference>
<gene>
    <name evidence="2" type="ORF">MERR_LOCUS11339</name>
</gene>
<reference evidence="2" key="1">
    <citation type="submission" date="2020-01" db="EMBL/GenBank/DDBJ databases">
        <authorList>
            <person name="Mishra B."/>
        </authorList>
    </citation>
    <scope>NUCLEOTIDE SEQUENCE [LARGE SCALE GENOMIC DNA]</scope>
</reference>